<dbReference type="NCBIfam" id="TIGR01493">
    <property type="entry name" value="HAD-SF-IA-v2"/>
    <property type="match status" value="1"/>
</dbReference>
<dbReference type="PRINTS" id="PR00413">
    <property type="entry name" value="HADHALOGNASE"/>
</dbReference>
<dbReference type="GO" id="GO:0019120">
    <property type="term" value="F:hydrolase activity, acting on acid halide bonds, in C-halide compounds"/>
    <property type="evidence" value="ECO:0007669"/>
    <property type="project" value="InterPro"/>
</dbReference>
<evidence type="ECO:0008006" key="4">
    <source>
        <dbReference type="Google" id="ProtNLM"/>
    </source>
</evidence>
<dbReference type="EMBL" id="UOEI01000047">
    <property type="protein sequence ID" value="VAV90672.1"/>
    <property type="molecule type" value="Genomic_DNA"/>
</dbReference>
<dbReference type="Gene3D" id="3.40.50.1000">
    <property type="entry name" value="HAD superfamily/HAD-like"/>
    <property type="match status" value="1"/>
</dbReference>
<dbReference type="InterPro" id="IPR006439">
    <property type="entry name" value="HAD-SF_hydro_IA"/>
</dbReference>
<name>A0A3B0RFF9_9ZZZZ</name>
<accession>A0A3B0RFF9</accession>
<sequence>MTYIIVFDVNETLLDLAPVREWFTERFDDVPDAAAWFSELLRLSFVSSVIDRYTPFTELAAAALGTVAGRCETRINDDDLSTIRSLLTNLPAHSDASSGLDRLRSSGFTLAALTNSPQPTAEAQLSNADISDHFDVIMSVDMVRRFKPHRSVYRAAAERLGTEPSKLVMVAAHDWDIAGAMAAGADGVFIERPGQRYSPSFPEPTITAANLDIAASEIDERYS</sequence>
<evidence type="ECO:0000313" key="3">
    <source>
        <dbReference type="EMBL" id="VAV90672.1"/>
    </source>
</evidence>
<gene>
    <name evidence="3" type="ORF">MNBD_ACTINO01-177</name>
</gene>
<dbReference type="InterPro" id="IPR036412">
    <property type="entry name" value="HAD-like_sf"/>
</dbReference>
<organism evidence="3">
    <name type="scientific">hydrothermal vent metagenome</name>
    <dbReference type="NCBI Taxonomy" id="652676"/>
    <lineage>
        <taxon>unclassified sequences</taxon>
        <taxon>metagenomes</taxon>
        <taxon>ecological metagenomes</taxon>
    </lineage>
</organism>
<dbReference type="AlphaFoldDB" id="A0A3B0RFF9"/>
<dbReference type="InterPro" id="IPR051540">
    <property type="entry name" value="S-2-haloacid_dehalogenase"/>
</dbReference>
<dbReference type="InterPro" id="IPR006328">
    <property type="entry name" value="2-HAD"/>
</dbReference>
<evidence type="ECO:0000256" key="2">
    <source>
        <dbReference type="ARBA" id="ARBA00022801"/>
    </source>
</evidence>
<comment type="similarity">
    <text evidence="1">Belongs to the HAD-like hydrolase superfamily. S-2-haloalkanoic acid dehalogenase family.</text>
</comment>
<dbReference type="PANTHER" id="PTHR43316">
    <property type="entry name" value="HYDROLASE, HALOACID DELAHOGENASE-RELATED"/>
    <property type="match status" value="1"/>
</dbReference>
<dbReference type="Gene3D" id="1.10.150.240">
    <property type="entry name" value="Putative phosphatase, domain 2"/>
    <property type="match status" value="1"/>
</dbReference>
<keyword evidence="2" id="KW-0378">Hydrolase</keyword>
<dbReference type="Pfam" id="PF00702">
    <property type="entry name" value="Hydrolase"/>
    <property type="match status" value="1"/>
</dbReference>
<dbReference type="InterPro" id="IPR023214">
    <property type="entry name" value="HAD_sf"/>
</dbReference>
<dbReference type="SUPFAM" id="SSF56784">
    <property type="entry name" value="HAD-like"/>
    <property type="match status" value="1"/>
</dbReference>
<protein>
    <recommendedName>
        <fullName evidence="4">Cryptic haloacid dehalogenase 1</fullName>
    </recommendedName>
</protein>
<dbReference type="SFLD" id="SFLDG01129">
    <property type="entry name" value="C1.5:_HAD__Beta-PGM__Phosphata"/>
    <property type="match status" value="1"/>
</dbReference>
<dbReference type="NCBIfam" id="TIGR01428">
    <property type="entry name" value="HAD_type_II"/>
    <property type="match status" value="1"/>
</dbReference>
<evidence type="ECO:0000256" key="1">
    <source>
        <dbReference type="ARBA" id="ARBA00008106"/>
    </source>
</evidence>
<dbReference type="InterPro" id="IPR023198">
    <property type="entry name" value="PGP-like_dom2"/>
</dbReference>
<proteinExistence type="inferred from homology"/>
<reference evidence="3" key="1">
    <citation type="submission" date="2018-06" db="EMBL/GenBank/DDBJ databases">
        <authorList>
            <person name="Zhirakovskaya E."/>
        </authorList>
    </citation>
    <scope>NUCLEOTIDE SEQUENCE</scope>
</reference>
<dbReference type="PANTHER" id="PTHR43316:SF3">
    <property type="entry name" value="HALOACID DEHALOGENASE, TYPE II (AFU_ORTHOLOGUE AFUA_2G07750)-RELATED"/>
    <property type="match status" value="1"/>
</dbReference>
<dbReference type="SFLD" id="SFLDS00003">
    <property type="entry name" value="Haloacid_Dehalogenase"/>
    <property type="match status" value="1"/>
</dbReference>